<dbReference type="RefSeq" id="WP_161075512.1">
    <property type="nucleotide sequence ID" value="NZ_WWCU01000061.1"/>
</dbReference>
<sequence>MPHQIHSQTTPYSALHQALGLTDSDIRRELAARGLDPDAEAQALRLMIRLGVAHTRRALSAHRDLASGLLARLAEMAPAAMAEAEREIELEVEQGLRI</sequence>
<proteinExistence type="predicted"/>
<name>A0A7X4HH91_9BURK</name>
<dbReference type="AlphaFoldDB" id="A0A7X4HH91"/>
<protein>
    <submittedName>
        <fullName evidence="1">Uncharacterized protein</fullName>
    </submittedName>
</protein>
<dbReference type="Proteomes" id="UP000450676">
    <property type="component" value="Unassembled WGS sequence"/>
</dbReference>
<keyword evidence="2" id="KW-1185">Reference proteome</keyword>
<comment type="caution">
    <text evidence="1">The sequence shown here is derived from an EMBL/GenBank/DDBJ whole genome shotgun (WGS) entry which is preliminary data.</text>
</comment>
<accession>A0A7X4HH91</accession>
<organism evidence="1 2">
    <name type="scientific">Pseudoduganella aquatica</name>
    <dbReference type="NCBI Taxonomy" id="2660641"/>
    <lineage>
        <taxon>Bacteria</taxon>
        <taxon>Pseudomonadati</taxon>
        <taxon>Pseudomonadota</taxon>
        <taxon>Betaproteobacteria</taxon>
        <taxon>Burkholderiales</taxon>
        <taxon>Oxalobacteraceae</taxon>
        <taxon>Telluria group</taxon>
        <taxon>Pseudoduganella</taxon>
    </lineage>
</organism>
<evidence type="ECO:0000313" key="2">
    <source>
        <dbReference type="Proteomes" id="UP000450676"/>
    </source>
</evidence>
<gene>
    <name evidence="1" type="ORF">GTP77_28405</name>
</gene>
<dbReference type="EMBL" id="WWCU01000061">
    <property type="protein sequence ID" value="MYN11241.1"/>
    <property type="molecule type" value="Genomic_DNA"/>
</dbReference>
<reference evidence="1 2" key="1">
    <citation type="submission" date="2019-12" db="EMBL/GenBank/DDBJ databases">
        <title>Novel species isolated from a subtropical stream in China.</title>
        <authorList>
            <person name="Lu H."/>
        </authorList>
    </citation>
    <scope>NUCLEOTIDE SEQUENCE [LARGE SCALE GENOMIC DNA]</scope>
    <source>
        <strain evidence="1 2">FT127W</strain>
    </source>
</reference>
<evidence type="ECO:0000313" key="1">
    <source>
        <dbReference type="EMBL" id="MYN11241.1"/>
    </source>
</evidence>